<dbReference type="RefSeq" id="WP_307257532.1">
    <property type="nucleotide sequence ID" value="NZ_JAUSUC010000021.1"/>
</dbReference>
<name>A0AAJ1SZ70_9BACI</name>
<gene>
    <name evidence="2" type="ORF">J2S13_001946</name>
</gene>
<reference evidence="2" key="1">
    <citation type="submission" date="2023-07" db="EMBL/GenBank/DDBJ databases">
        <title>Genomic Encyclopedia of Type Strains, Phase IV (KMG-IV): sequencing the most valuable type-strain genomes for metagenomic binning, comparative biology and taxonomic classification.</title>
        <authorList>
            <person name="Goeker M."/>
        </authorList>
    </citation>
    <scope>NUCLEOTIDE SEQUENCE</scope>
    <source>
        <strain evidence="2">DSM 23947</strain>
    </source>
</reference>
<dbReference type="PANTHER" id="PTHR41878">
    <property type="entry name" value="LEXA REPRESSOR-RELATED"/>
    <property type="match status" value="1"/>
</dbReference>
<dbReference type="EMBL" id="JAUSUC010000021">
    <property type="protein sequence ID" value="MDQ0215528.1"/>
    <property type="molecule type" value="Genomic_DNA"/>
</dbReference>
<dbReference type="Gene3D" id="3.10.290.30">
    <property type="entry name" value="MM3350-like"/>
    <property type="match status" value="1"/>
</dbReference>
<dbReference type="Pfam" id="PF07929">
    <property type="entry name" value="PRiA4_ORF3"/>
    <property type="match status" value="1"/>
</dbReference>
<sequence>MVQIKNSFIYQFKISLRHIEPMIWRIFQVSNQISFKTLHEVIQTVMGWDDAHLYEFKYGPIVIGVPLDDFVGTEVHKDASKMKISSLSLKLGDVLQYQYDFGDHWQHLLELEGIFPRNPQSVLPICLGGERACPPEDIGGVPGYQYLLHLLQPSSASDQYTELISSIGEMYDPEFFHLDQVNWNLKKLK</sequence>
<protein>
    <recommendedName>
        <fullName evidence="1">Plasmid pRiA4b Orf3-like domain-containing protein</fullName>
    </recommendedName>
</protein>
<evidence type="ECO:0000313" key="3">
    <source>
        <dbReference type="Proteomes" id="UP001237207"/>
    </source>
</evidence>
<keyword evidence="3" id="KW-1185">Reference proteome</keyword>
<proteinExistence type="predicted"/>
<comment type="caution">
    <text evidence="2">The sequence shown here is derived from an EMBL/GenBank/DDBJ whole genome shotgun (WGS) entry which is preliminary data.</text>
</comment>
<dbReference type="InterPro" id="IPR024047">
    <property type="entry name" value="MM3350-like_sf"/>
</dbReference>
<evidence type="ECO:0000259" key="1">
    <source>
        <dbReference type="Pfam" id="PF07929"/>
    </source>
</evidence>
<dbReference type="Proteomes" id="UP001237207">
    <property type="component" value="Unassembled WGS sequence"/>
</dbReference>
<dbReference type="SUPFAM" id="SSF159941">
    <property type="entry name" value="MM3350-like"/>
    <property type="match status" value="1"/>
</dbReference>
<organism evidence="2 3">
    <name type="scientific">Oikeobacillus pervagus</name>
    <dbReference type="NCBI Taxonomy" id="1325931"/>
    <lineage>
        <taxon>Bacteria</taxon>
        <taxon>Bacillati</taxon>
        <taxon>Bacillota</taxon>
        <taxon>Bacilli</taxon>
        <taxon>Bacillales</taxon>
        <taxon>Bacillaceae</taxon>
        <taxon>Oikeobacillus</taxon>
    </lineage>
</organism>
<dbReference type="InterPro" id="IPR012912">
    <property type="entry name" value="Plasmid_pRiA4b_Orf3-like"/>
</dbReference>
<evidence type="ECO:0000313" key="2">
    <source>
        <dbReference type="EMBL" id="MDQ0215528.1"/>
    </source>
</evidence>
<feature type="domain" description="Plasmid pRiA4b Orf3-like" evidence="1">
    <location>
        <begin position="9"/>
        <end position="179"/>
    </location>
</feature>
<accession>A0AAJ1SZ70</accession>
<dbReference type="AlphaFoldDB" id="A0AAJ1SZ70"/>
<dbReference type="PANTHER" id="PTHR41878:SF1">
    <property type="entry name" value="TNPR PROTEIN"/>
    <property type="match status" value="1"/>
</dbReference>